<reference evidence="2" key="1">
    <citation type="submission" date="2021-02" db="EMBL/GenBank/DDBJ databases">
        <title>Metagenome analyses of Stigonema ocellatum DSM 106950, Chlorogloea purpurea SAG 13.99 and Gomphosphaeria aponina DSM 107014.</title>
        <authorList>
            <person name="Marter P."/>
            <person name="Huang S."/>
        </authorList>
    </citation>
    <scope>NUCLEOTIDE SEQUENCE</scope>
    <source>
        <strain evidence="2">JP213</strain>
    </source>
</reference>
<feature type="domain" description="Glycosyl transferase family 1" evidence="1">
    <location>
        <begin position="248"/>
        <end position="403"/>
    </location>
</feature>
<comment type="caution">
    <text evidence="2">The sequence shown here is derived from an EMBL/GenBank/DDBJ whole genome shotgun (WGS) entry which is preliminary data.</text>
</comment>
<organism evidence="2 3">
    <name type="scientific">Gomphosphaeria aponina SAG 52.96 = DSM 107014</name>
    <dbReference type="NCBI Taxonomy" id="1521640"/>
    <lineage>
        <taxon>Bacteria</taxon>
        <taxon>Bacillati</taxon>
        <taxon>Cyanobacteriota</taxon>
        <taxon>Cyanophyceae</taxon>
        <taxon>Oscillatoriophycideae</taxon>
        <taxon>Chroococcales</taxon>
        <taxon>Gomphosphaeriaceae</taxon>
        <taxon>Gomphosphaeria</taxon>
    </lineage>
</organism>
<dbReference type="GO" id="GO:0016757">
    <property type="term" value="F:glycosyltransferase activity"/>
    <property type="evidence" value="ECO:0007669"/>
    <property type="project" value="InterPro"/>
</dbReference>
<evidence type="ECO:0000259" key="1">
    <source>
        <dbReference type="Pfam" id="PF00534"/>
    </source>
</evidence>
<dbReference type="PANTHER" id="PTHR12526">
    <property type="entry name" value="GLYCOSYLTRANSFERASE"/>
    <property type="match status" value="1"/>
</dbReference>
<name>A0A941JP03_9CHRO</name>
<dbReference type="Gene3D" id="3.40.50.2000">
    <property type="entry name" value="Glycogen Phosphorylase B"/>
    <property type="match status" value="2"/>
</dbReference>
<proteinExistence type="predicted"/>
<dbReference type="EMBL" id="JADQBC010000015">
    <property type="protein sequence ID" value="MBR8826933.1"/>
    <property type="molecule type" value="Genomic_DNA"/>
</dbReference>
<protein>
    <submittedName>
        <fullName evidence="2">Glycosyltransferase family 4 protein</fullName>
    </submittedName>
</protein>
<accession>A0A941JP03</accession>
<evidence type="ECO:0000313" key="3">
    <source>
        <dbReference type="Proteomes" id="UP000767446"/>
    </source>
</evidence>
<evidence type="ECO:0000313" key="2">
    <source>
        <dbReference type="EMBL" id="MBR8826933.1"/>
    </source>
</evidence>
<dbReference type="AlphaFoldDB" id="A0A941JP03"/>
<dbReference type="Proteomes" id="UP000767446">
    <property type="component" value="Unassembled WGS sequence"/>
</dbReference>
<dbReference type="InterPro" id="IPR001296">
    <property type="entry name" value="Glyco_trans_1"/>
</dbReference>
<sequence>MQTEELVNLTKNYEPNSLRILIVAEHASLEFGGEAALPLHYFQLLRRRNIETWLIVHERTKSELEKTFPQEQDRIFYIKDTFWHRLLWQLGKPLPQKISYITFGLLLRIITQINQRKLAKKLVKEKQIELIHQPIPVSPKEPSLLYNMGVPVVIGPMNGGMNYPPGFQAMDSKWVSQTIVIGRLFANFVNRLIPGKYQATTLLVANSRTRDALPSIVQPNKIIELVENGVDLSIWEAPEHHCSNDIIRFVFVGRLVDWKAVDLLLLAVKKALETTPLKLDIIGDGDEKKNLEAQVIKLDLSTHVNFLGWLSQKECAQHLQQSSCLILPSLYECGGAVVLEAMAMGIPVIATNWGGPADYLDENCGILVEPKSPQTFIDGLANAMIKLAQNPEMCQNMGQSGYKKVREQFDWEKKIDKILEIYNESIKIFKNGEAS</sequence>
<dbReference type="Pfam" id="PF00534">
    <property type="entry name" value="Glycos_transf_1"/>
    <property type="match status" value="1"/>
</dbReference>
<dbReference type="CDD" id="cd03801">
    <property type="entry name" value="GT4_PimA-like"/>
    <property type="match status" value="1"/>
</dbReference>
<gene>
    <name evidence="2" type="ORF">DSM107014_03345</name>
</gene>
<dbReference type="SUPFAM" id="SSF53756">
    <property type="entry name" value="UDP-Glycosyltransferase/glycogen phosphorylase"/>
    <property type="match status" value="1"/>
</dbReference>
<dbReference type="PANTHER" id="PTHR12526:SF630">
    <property type="entry name" value="GLYCOSYLTRANSFERASE"/>
    <property type="match status" value="1"/>
</dbReference>